<name>A0ABW4RT87_9ACTN</name>
<dbReference type="Gene3D" id="3.40.50.150">
    <property type="entry name" value="Vaccinia Virus protein VP39"/>
    <property type="match status" value="1"/>
</dbReference>
<keyword evidence="1 5" id="KW-0489">Methyltransferase</keyword>
<dbReference type="PANTHER" id="PTHR43464">
    <property type="entry name" value="METHYLTRANSFERASE"/>
    <property type="match status" value="1"/>
</dbReference>
<dbReference type="EMBL" id="JBHUFZ010000011">
    <property type="protein sequence ID" value="MFD1889542.1"/>
    <property type="molecule type" value="Genomic_DNA"/>
</dbReference>
<accession>A0ABW4RT87</accession>
<dbReference type="GO" id="GO:0061542">
    <property type="term" value="F:3-demethylubiquinol 3-O-methyltransferase activity"/>
    <property type="evidence" value="ECO:0007669"/>
    <property type="project" value="UniProtKB-EC"/>
</dbReference>
<evidence type="ECO:0000259" key="4">
    <source>
        <dbReference type="Pfam" id="PF13649"/>
    </source>
</evidence>
<evidence type="ECO:0000256" key="1">
    <source>
        <dbReference type="ARBA" id="ARBA00022603"/>
    </source>
</evidence>
<feature type="domain" description="Methyltransferase" evidence="4">
    <location>
        <begin position="50"/>
        <end position="140"/>
    </location>
</feature>
<dbReference type="GO" id="GO:0102208">
    <property type="term" value="F:2-polyprenyl-6-hydroxyphenol methylase activity"/>
    <property type="evidence" value="ECO:0007669"/>
    <property type="project" value="UniProtKB-EC"/>
</dbReference>
<evidence type="ECO:0000313" key="6">
    <source>
        <dbReference type="Proteomes" id="UP001597326"/>
    </source>
</evidence>
<evidence type="ECO:0000256" key="3">
    <source>
        <dbReference type="ARBA" id="ARBA00022691"/>
    </source>
</evidence>
<evidence type="ECO:0000256" key="2">
    <source>
        <dbReference type="ARBA" id="ARBA00022679"/>
    </source>
</evidence>
<dbReference type="InterPro" id="IPR029063">
    <property type="entry name" value="SAM-dependent_MTases_sf"/>
</dbReference>
<dbReference type="EC" id="2.1.1.222" evidence="5"/>
<keyword evidence="6" id="KW-1185">Reference proteome</keyword>
<dbReference type="EC" id="2.1.1.64" evidence="5"/>
<keyword evidence="3" id="KW-0949">S-adenosyl-L-methionine</keyword>
<dbReference type="RefSeq" id="WP_343872576.1">
    <property type="nucleotide sequence ID" value="NZ_BAAAIX010000009.1"/>
</dbReference>
<dbReference type="Proteomes" id="UP001597326">
    <property type="component" value="Unassembled WGS sequence"/>
</dbReference>
<dbReference type="PANTHER" id="PTHR43464:SF19">
    <property type="entry name" value="UBIQUINONE BIOSYNTHESIS O-METHYLTRANSFERASE, MITOCHONDRIAL"/>
    <property type="match status" value="1"/>
</dbReference>
<evidence type="ECO:0000313" key="5">
    <source>
        <dbReference type="EMBL" id="MFD1889542.1"/>
    </source>
</evidence>
<dbReference type="Pfam" id="PF13649">
    <property type="entry name" value="Methyltransf_25"/>
    <property type="match status" value="1"/>
</dbReference>
<dbReference type="CDD" id="cd02440">
    <property type="entry name" value="AdoMet_MTases"/>
    <property type="match status" value="1"/>
</dbReference>
<dbReference type="InterPro" id="IPR041698">
    <property type="entry name" value="Methyltransf_25"/>
</dbReference>
<dbReference type="SUPFAM" id="SSF53335">
    <property type="entry name" value="S-adenosyl-L-methionine-dependent methyltransferases"/>
    <property type="match status" value="1"/>
</dbReference>
<proteinExistence type="predicted"/>
<gene>
    <name evidence="5" type="ORF">ACFSCS_04970</name>
</gene>
<dbReference type="GO" id="GO:0032259">
    <property type="term" value="P:methylation"/>
    <property type="evidence" value="ECO:0007669"/>
    <property type="project" value="UniProtKB-KW"/>
</dbReference>
<keyword evidence="2 5" id="KW-0808">Transferase</keyword>
<sequence>MSEHQHSGPVHDPHSAAGWEARYADEPVWSGNPNGALVAEVTGMTPGRALDVGCGEGADAVWLAEHGWEVTALDIAGNAVHRTLAAARERGQQVGGVIAPFAEALLDGPYDLVSCQYPVLARTADGSTEEKLLDLVAPGGTLLFVHHADIDPEHARAGGWDPEAFLQPADVAALVSAHPQFTLEREERRDRHVSSGNGAGHHVDLVVRARRLPA</sequence>
<comment type="caution">
    <text evidence="5">The sequence shown here is derived from an EMBL/GenBank/DDBJ whole genome shotgun (WGS) entry which is preliminary data.</text>
</comment>
<organism evidence="5 6">
    <name type="scientific">Luteococcus peritonei</name>
    <dbReference type="NCBI Taxonomy" id="88874"/>
    <lineage>
        <taxon>Bacteria</taxon>
        <taxon>Bacillati</taxon>
        <taxon>Actinomycetota</taxon>
        <taxon>Actinomycetes</taxon>
        <taxon>Propionibacteriales</taxon>
        <taxon>Propionibacteriaceae</taxon>
        <taxon>Luteococcus</taxon>
    </lineage>
</organism>
<reference evidence="6" key="1">
    <citation type="journal article" date="2019" name="Int. J. Syst. Evol. Microbiol.">
        <title>The Global Catalogue of Microorganisms (GCM) 10K type strain sequencing project: providing services to taxonomists for standard genome sequencing and annotation.</title>
        <authorList>
            <consortium name="The Broad Institute Genomics Platform"/>
            <consortium name="The Broad Institute Genome Sequencing Center for Infectious Disease"/>
            <person name="Wu L."/>
            <person name="Ma J."/>
        </authorList>
    </citation>
    <scope>NUCLEOTIDE SEQUENCE [LARGE SCALE GENOMIC DNA]</scope>
    <source>
        <strain evidence="6">CAIM 431</strain>
    </source>
</reference>
<protein>
    <submittedName>
        <fullName evidence="5">Class I SAM-dependent methyltransferase</fullName>
        <ecNumber evidence="5">2.1.1.222</ecNumber>
        <ecNumber evidence="5">2.1.1.64</ecNumber>
    </submittedName>
</protein>